<evidence type="ECO:0000313" key="1">
    <source>
        <dbReference type="EMBL" id="KAF4075902.1"/>
    </source>
</evidence>
<comment type="caution">
    <text evidence="1">The sequence shown here is derived from an EMBL/GenBank/DDBJ whole genome shotgun (WGS) entry which is preliminary data.</text>
</comment>
<dbReference type="AlphaFoldDB" id="A0A7J5ZZ44"/>
<reference evidence="1 2" key="1">
    <citation type="submission" date="2020-02" db="EMBL/GenBank/DDBJ databases">
        <title>A chromosome-scale genome assembly of the black bullhead catfish (Ameiurus melas).</title>
        <authorList>
            <person name="Wen M."/>
            <person name="Zham M."/>
            <person name="Cabau C."/>
            <person name="Klopp C."/>
            <person name="Donnadieu C."/>
            <person name="Roques C."/>
            <person name="Bouchez O."/>
            <person name="Lampietro C."/>
            <person name="Jouanno E."/>
            <person name="Herpin A."/>
            <person name="Louis A."/>
            <person name="Berthelot C."/>
            <person name="Parey E."/>
            <person name="Roest-Crollius H."/>
            <person name="Braasch I."/>
            <person name="Postlethwait J."/>
            <person name="Robinson-Rechavi M."/>
            <person name="Echchiki A."/>
            <person name="Begum T."/>
            <person name="Montfort J."/>
            <person name="Schartl M."/>
            <person name="Bobe J."/>
            <person name="Guiguen Y."/>
        </authorList>
    </citation>
    <scope>NUCLEOTIDE SEQUENCE [LARGE SCALE GENOMIC DNA]</scope>
    <source>
        <strain evidence="1">M_S1</strain>
        <tissue evidence="1">Blood</tissue>
    </source>
</reference>
<protein>
    <submittedName>
        <fullName evidence="1">Uncharacterized protein</fullName>
    </submittedName>
</protein>
<sequence>MGYGFSQVHSAVNPGRAEGWDFIATRMEISSPRCLSEYPQACKSRARYFRRRFLDGEDPPKMFYFHSSTDDKQTE</sequence>
<name>A0A7J5ZZ44_AMEME</name>
<organism evidence="1 2">
    <name type="scientific">Ameiurus melas</name>
    <name type="common">Black bullhead</name>
    <name type="synonym">Silurus melas</name>
    <dbReference type="NCBI Taxonomy" id="219545"/>
    <lineage>
        <taxon>Eukaryota</taxon>
        <taxon>Metazoa</taxon>
        <taxon>Chordata</taxon>
        <taxon>Craniata</taxon>
        <taxon>Vertebrata</taxon>
        <taxon>Euteleostomi</taxon>
        <taxon>Actinopterygii</taxon>
        <taxon>Neopterygii</taxon>
        <taxon>Teleostei</taxon>
        <taxon>Ostariophysi</taxon>
        <taxon>Siluriformes</taxon>
        <taxon>Ictaluridae</taxon>
        <taxon>Ameiurus</taxon>
    </lineage>
</organism>
<gene>
    <name evidence="1" type="ORF">AMELA_G00224270</name>
</gene>
<accession>A0A7J5ZZ44</accession>
<proteinExistence type="predicted"/>
<keyword evidence="2" id="KW-1185">Reference proteome</keyword>
<evidence type="ECO:0000313" key="2">
    <source>
        <dbReference type="Proteomes" id="UP000593565"/>
    </source>
</evidence>
<dbReference type="EMBL" id="JAAGNN010000020">
    <property type="protein sequence ID" value="KAF4075902.1"/>
    <property type="molecule type" value="Genomic_DNA"/>
</dbReference>
<dbReference type="Proteomes" id="UP000593565">
    <property type="component" value="Unassembled WGS sequence"/>
</dbReference>